<organism evidence="2 3">
    <name type="scientific">Candidatus Scalindua arabica</name>
    <dbReference type="NCBI Taxonomy" id="1127984"/>
    <lineage>
        <taxon>Bacteria</taxon>
        <taxon>Pseudomonadati</taxon>
        <taxon>Planctomycetota</taxon>
        <taxon>Candidatus Brocadiia</taxon>
        <taxon>Candidatus Brocadiales</taxon>
        <taxon>Candidatus Scalinduaceae</taxon>
        <taxon>Candidatus Scalindua</taxon>
    </lineage>
</organism>
<protein>
    <recommendedName>
        <fullName evidence="1">PIN domain-containing protein</fullName>
    </recommendedName>
</protein>
<dbReference type="InterPro" id="IPR029060">
    <property type="entry name" value="PIN-like_dom_sf"/>
</dbReference>
<gene>
    <name evidence="2" type="ORF">MAG551_02386</name>
</gene>
<dbReference type="Gene3D" id="3.40.50.1010">
    <property type="entry name" value="5'-nuclease"/>
    <property type="match status" value="1"/>
</dbReference>
<dbReference type="SUPFAM" id="SSF88723">
    <property type="entry name" value="PIN domain-like"/>
    <property type="match status" value="1"/>
</dbReference>
<dbReference type="Proteomes" id="UP000722750">
    <property type="component" value="Unassembled WGS sequence"/>
</dbReference>
<feature type="domain" description="PIN" evidence="1">
    <location>
        <begin position="6"/>
        <end position="123"/>
    </location>
</feature>
<dbReference type="Pfam" id="PF01850">
    <property type="entry name" value="PIN"/>
    <property type="match status" value="1"/>
</dbReference>
<dbReference type="AlphaFoldDB" id="A0A941W686"/>
<dbReference type="EMBL" id="JAANXD010000089">
    <property type="protein sequence ID" value="MBS1259316.1"/>
    <property type="molecule type" value="Genomic_DNA"/>
</dbReference>
<dbReference type="InterPro" id="IPR002716">
    <property type="entry name" value="PIN_dom"/>
</dbReference>
<dbReference type="CDD" id="cd18692">
    <property type="entry name" value="PIN_VapC-like"/>
    <property type="match status" value="1"/>
</dbReference>
<sequence>MPGEKIFLDTNIIVYAYDVSAGEKHLIARKVMVDLWDSGNGLLSTQVLQEVFVSVTRKIQKPLDIIRTKEVVSDLMKWDIFINDSETILGAIDIHQQYQYSFWDSMILYAAINGGASTLLSEDFACGQTVLGTKIKNPFSNSLTSE</sequence>
<evidence type="ECO:0000313" key="2">
    <source>
        <dbReference type="EMBL" id="MBS1259316.1"/>
    </source>
</evidence>
<evidence type="ECO:0000313" key="3">
    <source>
        <dbReference type="Proteomes" id="UP000722750"/>
    </source>
</evidence>
<name>A0A941W686_9BACT</name>
<reference evidence="2" key="1">
    <citation type="journal article" date="2021" name="ISME J.">
        <title>Fine-scale metabolic discontinuity in a stratified prokaryote microbiome of a Red Sea deep halocline.</title>
        <authorList>
            <person name="Michoud G."/>
            <person name="Ngugi D.K."/>
            <person name="Barozzi A."/>
            <person name="Merlino G."/>
            <person name="Calleja M.L."/>
            <person name="Delgado-Huertas A."/>
            <person name="Moran X.A.G."/>
            <person name="Daffonchio D."/>
        </authorList>
    </citation>
    <scope>NUCLEOTIDE SEQUENCE</scope>
    <source>
        <strain evidence="2">SuakinDeep_MAG55_1</strain>
    </source>
</reference>
<accession>A0A941W686</accession>
<evidence type="ECO:0000259" key="1">
    <source>
        <dbReference type="Pfam" id="PF01850"/>
    </source>
</evidence>
<proteinExistence type="predicted"/>
<comment type="caution">
    <text evidence="2">The sequence shown here is derived from an EMBL/GenBank/DDBJ whole genome shotgun (WGS) entry which is preliminary data.</text>
</comment>